<name>A0A392P221_9FABA</name>
<protein>
    <submittedName>
        <fullName evidence="1">NB-ARC domain disease resistance protein</fullName>
    </submittedName>
</protein>
<dbReference type="Proteomes" id="UP000265520">
    <property type="component" value="Unassembled WGS sequence"/>
</dbReference>
<organism evidence="1 2">
    <name type="scientific">Trifolium medium</name>
    <dbReference type="NCBI Taxonomy" id="97028"/>
    <lineage>
        <taxon>Eukaryota</taxon>
        <taxon>Viridiplantae</taxon>
        <taxon>Streptophyta</taxon>
        <taxon>Embryophyta</taxon>
        <taxon>Tracheophyta</taxon>
        <taxon>Spermatophyta</taxon>
        <taxon>Magnoliopsida</taxon>
        <taxon>eudicotyledons</taxon>
        <taxon>Gunneridae</taxon>
        <taxon>Pentapetalae</taxon>
        <taxon>rosids</taxon>
        <taxon>fabids</taxon>
        <taxon>Fabales</taxon>
        <taxon>Fabaceae</taxon>
        <taxon>Papilionoideae</taxon>
        <taxon>50 kb inversion clade</taxon>
        <taxon>NPAAA clade</taxon>
        <taxon>Hologalegina</taxon>
        <taxon>IRL clade</taxon>
        <taxon>Trifolieae</taxon>
        <taxon>Trifolium</taxon>
    </lineage>
</organism>
<comment type="caution">
    <text evidence="1">The sequence shown here is derived from an EMBL/GenBank/DDBJ whole genome shotgun (WGS) entry which is preliminary data.</text>
</comment>
<dbReference type="InterPro" id="IPR032675">
    <property type="entry name" value="LRR_dom_sf"/>
</dbReference>
<accession>A0A392P221</accession>
<sequence length="95" mass="11060">ELYVENSLELRDIIIDKGALPSLKKLHLHSLLGLENIHTGIQNLEKLEVLYISRMENEFVQHNSTTEDWNWIMEHVPLAEISTIDNRNVVRNARS</sequence>
<dbReference type="EMBL" id="LXQA010060515">
    <property type="protein sequence ID" value="MCI06037.1"/>
    <property type="molecule type" value="Genomic_DNA"/>
</dbReference>
<gene>
    <name evidence="1" type="ORF">A2U01_0027092</name>
</gene>
<reference evidence="1 2" key="1">
    <citation type="journal article" date="2018" name="Front. Plant Sci.">
        <title>Red Clover (Trifolium pratense) and Zigzag Clover (T. medium) - A Picture of Genomic Similarities and Differences.</title>
        <authorList>
            <person name="Dluhosova J."/>
            <person name="Istvanek J."/>
            <person name="Nedelnik J."/>
            <person name="Repkova J."/>
        </authorList>
    </citation>
    <scope>NUCLEOTIDE SEQUENCE [LARGE SCALE GENOMIC DNA]</scope>
    <source>
        <strain evidence="2">cv. 10/8</strain>
        <tissue evidence="1">Leaf</tissue>
    </source>
</reference>
<keyword evidence="2" id="KW-1185">Reference proteome</keyword>
<dbReference type="AlphaFoldDB" id="A0A392P221"/>
<proteinExistence type="predicted"/>
<evidence type="ECO:0000313" key="1">
    <source>
        <dbReference type="EMBL" id="MCI06037.1"/>
    </source>
</evidence>
<feature type="non-terminal residue" evidence="1">
    <location>
        <position position="1"/>
    </location>
</feature>
<dbReference type="Gene3D" id="3.80.10.10">
    <property type="entry name" value="Ribonuclease Inhibitor"/>
    <property type="match status" value="1"/>
</dbReference>
<evidence type="ECO:0000313" key="2">
    <source>
        <dbReference type="Proteomes" id="UP000265520"/>
    </source>
</evidence>